<dbReference type="AlphaFoldDB" id="A0A0A5G8Z3"/>
<dbReference type="GO" id="GO:0003677">
    <property type="term" value="F:DNA binding"/>
    <property type="evidence" value="ECO:0007669"/>
    <property type="project" value="UniProtKB-KW"/>
</dbReference>
<name>A0A0A5G8Z3_9BACI</name>
<gene>
    <name evidence="5" type="ORF">N784_15115</name>
</gene>
<dbReference type="PANTHER" id="PTHR44688:SF16">
    <property type="entry name" value="DNA-BINDING TRANSCRIPTIONAL ACTIVATOR DEVR_DOSR"/>
    <property type="match status" value="1"/>
</dbReference>
<feature type="domain" description="HTH luxR-type" evidence="4">
    <location>
        <begin position="610"/>
        <end position="675"/>
    </location>
</feature>
<dbReference type="SUPFAM" id="SSF46894">
    <property type="entry name" value="C-terminal effector domain of the bipartite response regulators"/>
    <property type="match status" value="1"/>
</dbReference>
<reference evidence="5 6" key="1">
    <citation type="submission" date="2013-08" db="EMBL/GenBank/DDBJ databases">
        <authorList>
            <person name="Huang J."/>
            <person name="Wang G."/>
        </authorList>
    </citation>
    <scope>NUCLEOTIDE SEQUENCE [LARGE SCALE GENOMIC DNA]</scope>
    <source>
        <strain evidence="5 6">JSM 072002</strain>
    </source>
</reference>
<sequence length="675" mass="78948">MRHRSFERSWNHYLSFIEADHLIGRKEEVALFHSFIHRQCASKRIINIVGMGGIGKTFLLRAYHRIAQQEGVVFLSLNSTDFLYSPSILVEQMMVLLCADPNSTPTHSNTNGTLYDCLQVLNQIANNRQVVVAIDTYEEMGDMDRWFREFFLRHLDENVLLILSGRQPLRGEWITNQAWSDSLINLHLREWGYEQACFFLNKRGITEIEKQSDYWHFTKGHPLALALFSKEHKEQASSTSFAVNVQAISHLIDRLLREVKGEALHRLLEAAVILRHFDQYSLSYVLGEDVSSTEFHQLLSLSFVKKTITGWTVQEFIRSILRISIKQKHPQRYKSYNKQCALYYLHHIDINDEYAWQVGEYFYHLGEEVIQTVFFQESHIFDQTLEQVEEDNFHEVETYFQKRRAENAASNALYYNRDNDKTIPYYVSAKHNERENELIDASYVKELGYNVCHLVKNRQGDTIGISIVIPINDETVPILKTKPVSRAYFRQLSTATEKPNSNPNSAYSGWFIRMLDCLDYEDAKTRSFLLYRLFPLLLSGGKIVISTPIPFFKQLMQMFGFIQIEGATHYDYGNDTPSPTYVLDVSGTKLIPYLKQLSETFIFERDDLHRVADRLQLTRREKEIFMYVHEEYSNKEIAEELHVTEITVKKHVSNILKKFGVKNRTQLVKRVMEMT</sequence>
<protein>
    <recommendedName>
        <fullName evidence="4">HTH luxR-type domain-containing protein</fullName>
    </recommendedName>
</protein>
<evidence type="ECO:0000256" key="2">
    <source>
        <dbReference type="ARBA" id="ARBA00023125"/>
    </source>
</evidence>
<dbReference type="GO" id="GO:0006355">
    <property type="term" value="P:regulation of DNA-templated transcription"/>
    <property type="evidence" value="ECO:0007669"/>
    <property type="project" value="InterPro"/>
</dbReference>
<dbReference type="Gene3D" id="1.10.10.10">
    <property type="entry name" value="Winged helix-like DNA-binding domain superfamily/Winged helix DNA-binding domain"/>
    <property type="match status" value="1"/>
</dbReference>
<comment type="caution">
    <text evidence="5">The sequence shown here is derived from an EMBL/GenBank/DDBJ whole genome shotgun (WGS) entry which is preliminary data.</text>
</comment>
<dbReference type="InterPro" id="IPR036388">
    <property type="entry name" value="WH-like_DNA-bd_sf"/>
</dbReference>
<dbReference type="InterPro" id="IPR000792">
    <property type="entry name" value="Tscrpt_reg_LuxR_C"/>
</dbReference>
<dbReference type="Gene3D" id="3.40.50.300">
    <property type="entry name" value="P-loop containing nucleotide triphosphate hydrolases"/>
    <property type="match status" value="1"/>
</dbReference>
<dbReference type="Pfam" id="PF13191">
    <property type="entry name" value="AAA_16"/>
    <property type="match status" value="1"/>
</dbReference>
<dbReference type="SMART" id="SM00421">
    <property type="entry name" value="HTH_LUXR"/>
    <property type="match status" value="1"/>
</dbReference>
<keyword evidence="1" id="KW-0805">Transcription regulation</keyword>
<dbReference type="RefSeq" id="WP_036833357.1">
    <property type="nucleotide sequence ID" value="NZ_AVPG01000006.1"/>
</dbReference>
<keyword evidence="3" id="KW-0804">Transcription</keyword>
<dbReference type="SUPFAM" id="SSF52540">
    <property type="entry name" value="P-loop containing nucleoside triphosphate hydrolases"/>
    <property type="match status" value="1"/>
</dbReference>
<keyword evidence="6" id="KW-1185">Reference proteome</keyword>
<dbReference type="InterPro" id="IPR027417">
    <property type="entry name" value="P-loop_NTPase"/>
</dbReference>
<organism evidence="5 6">
    <name type="scientific">Pontibacillus litoralis JSM 072002</name>
    <dbReference type="NCBI Taxonomy" id="1385512"/>
    <lineage>
        <taxon>Bacteria</taxon>
        <taxon>Bacillati</taxon>
        <taxon>Bacillota</taxon>
        <taxon>Bacilli</taxon>
        <taxon>Bacillales</taxon>
        <taxon>Bacillaceae</taxon>
        <taxon>Pontibacillus</taxon>
    </lineage>
</organism>
<evidence type="ECO:0000256" key="3">
    <source>
        <dbReference type="ARBA" id="ARBA00023163"/>
    </source>
</evidence>
<keyword evidence="2" id="KW-0238">DNA-binding</keyword>
<dbReference type="EMBL" id="AVPG01000006">
    <property type="protein sequence ID" value="KGX87575.1"/>
    <property type="molecule type" value="Genomic_DNA"/>
</dbReference>
<evidence type="ECO:0000256" key="1">
    <source>
        <dbReference type="ARBA" id="ARBA00023015"/>
    </source>
</evidence>
<dbReference type="PRINTS" id="PR00038">
    <property type="entry name" value="HTHLUXR"/>
</dbReference>
<dbReference type="OrthoDB" id="182489at2"/>
<dbReference type="STRING" id="1385512.N784_15115"/>
<evidence type="ECO:0000313" key="6">
    <source>
        <dbReference type="Proteomes" id="UP000030401"/>
    </source>
</evidence>
<dbReference type="PANTHER" id="PTHR44688">
    <property type="entry name" value="DNA-BINDING TRANSCRIPTIONAL ACTIVATOR DEVR_DOSR"/>
    <property type="match status" value="1"/>
</dbReference>
<accession>A0A0A5G8Z3</accession>
<dbReference type="Proteomes" id="UP000030401">
    <property type="component" value="Unassembled WGS sequence"/>
</dbReference>
<dbReference type="PROSITE" id="PS50043">
    <property type="entry name" value="HTH_LUXR_2"/>
    <property type="match status" value="1"/>
</dbReference>
<dbReference type="InterPro" id="IPR016032">
    <property type="entry name" value="Sig_transdc_resp-reg_C-effctor"/>
</dbReference>
<evidence type="ECO:0000313" key="5">
    <source>
        <dbReference type="EMBL" id="KGX87575.1"/>
    </source>
</evidence>
<dbReference type="InterPro" id="IPR041664">
    <property type="entry name" value="AAA_16"/>
</dbReference>
<evidence type="ECO:0000259" key="4">
    <source>
        <dbReference type="PROSITE" id="PS50043"/>
    </source>
</evidence>
<dbReference type="eggNOG" id="COG2197">
    <property type="taxonomic scope" value="Bacteria"/>
</dbReference>
<dbReference type="CDD" id="cd06170">
    <property type="entry name" value="LuxR_C_like"/>
    <property type="match status" value="1"/>
</dbReference>
<proteinExistence type="predicted"/>
<dbReference type="Pfam" id="PF00196">
    <property type="entry name" value="GerE"/>
    <property type="match status" value="1"/>
</dbReference>
<dbReference type="eggNOG" id="COG1672">
    <property type="taxonomic scope" value="Bacteria"/>
</dbReference>